<name>A0AAD5VWM2_9AGAR</name>
<feature type="region of interest" description="Disordered" evidence="8">
    <location>
        <begin position="1"/>
        <end position="30"/>
    </location>
</feature>
<dbReference type="PANTHER" id="PTHR44329">
    <property type="entry name" value="SERINE/THREONINE-PROTEIN KINASE TNNI3K-RELATED"/>
    <property type="match status" value="1"/>
</dbReference>
<evidence type="ECO:0000259" key="10">
    <source>
        <dbReference type="PROSITE" id="PS50011"/>
    </source>
</evidence>
<evidence type="ECO:0000256" key="4">
    <source>
        <dbReference type="ARBA" id="ARBA00022692"/>
    </source>
</evidence>
<dbReference type="InterPro" id="IPR009582">
    <property type="entry name" value="Spc2/SPCS2"/>
</dbReference>
<evidence type="ECO:0000256" key="5">
    <source>
        <dbReference type="ARBA" id="ARBA00022824"/>
    </source>
</evidence>
<dbReference type="SUPFAM" id="SSF56112">
    <property type="entry name" value="Protein kinase-like (PK-like)"/>
    <property type="match status" value="2"/>
</dbReference>
<gene>
    <name evidence="11" type="ORF">NP233_g4151</name>
</gene>
<dbReference type="GO" id="GO:0005787">
    <property type="term" value="C:signal peptidase complex"/>
    <property type="evidence" value="ECO:0007669"/>
    <property type="project" value="InterPro"/>
</dbReference>
<sequence length="1159" mass="129618">MAKDATNHSTATQRATSEPPDRPTGPLAVPVSQTDRDVVKVNNSNVTELKNACDDAVKRYLGRAELFTQIHLHTDVRLGLGWLSVFVAGGTALYGYKVDFEKSKPVVWFGVIMYFLLTSIQTLYAYFVEGDTVFVGRRKTFSKRIITERITLSSKTQPARQIKPSSANKNTTSTPPAYTLSISYVRSTNAGKSLLAKGKTKVEKGYTAFFDEQGTMDQEAFEKWVGEAVESAMDAVSSSRKYPIFANGPFASLPTTASALGMTRLDTLHRDITRHCSSLPQRYKRYVDEIAPKSKELRDVMEKALQLASVEPHEREDRIAIVLENIWDRTKRWAETPHQPHLLGNTVDLKPEITTFLKDLNWAKDLFTLEADITLAATRIEKKRASEVDRRMHEVLRLGSDSGFTSRHFSGLEGEELQSLSDFADLSLRDLALYEDLKLRTNATLSMLCKLATCGVYPRAYELKGVCCREREADLVGLGGSATVYKGLYDGRDVCVKVFRLAVNTKRKDIHEYYKELTVWAHLNHPNILNFYGVCRSMKPDGKPSKLSVVSPWMEKGNLADFAKTLEPGDRLPLLYDVILGLAYLHDLGIVHGDLKGNNVLVSNEIRALITDFGSSHIQPLQLSKAGLTSSQIVFTLRWVAPEVLFSPGGRKDTRPGMPSDIWAFGCLCGETLSGMMPYEHLPLSDPNIVLAIEKQEYPFIRPGLGEKNYDPTTGWMWEMISGCLTHSAVDRPTSDGIKNLVAGKLNIQARRPLRTGLDPPQVSSEAILDLQVVEGALIRVQRNIRDSEASASTSTNVFSTESGSIDDKPSHDEDLQNVLEQYKTLSHLHRTQPIKLEFSKFKKLDVCKQGPFSDTIKMKYKRMLLAVRYIHSSSLISPYLTELMQQTVLSHPNILPFYGVLEAGTGKQFALLTPWIENGNIADYSSARDLAMAVRLRFVIGLTDGLRYLHDRGITHGALKPENILVSESETALISDICIGRIAVKALEAELEDNVETDAARWLPRELCVLSQSDHPQMTTSATKGDIWSLGGLMLKVLTGKNPYHRCKNNREVFAAHKRGEAPTHNLPRPLRVDERIWTLKNMCWNVAPNLRPTSGEILEKLRSLSSPEKISHPQQTSYPDARKFHRKEYEADIDFKIVVSAVSSLRGNRVIPKTLVG</sequence>
<keyword evidence="12" id="KW-1185">Reference proteome</keyword>
<dbReference type="Proteomes" id="UP001213000">
    <property type="component" value="Unassembled WGS sequence"/>
</dbReference>
<evidence type="ECO:0000256" key="2">
    <source>
        <dbReference type="ARBA" id="ARBA00007324"/>
    </source>
</evidence>
<protein>
    <recommendedName>
        <fullName evidence="3">Signal peptidase complex subunit 2</fullName>
    </recommendedName>
</protein>
<dbReference type="EMBL" id="JANIEX010000217">
    <property type="protein sequence ID" value="KAJ3570819.1"/>
    <property type="molecule type" value="Genomic_DNA"/>
</dbReference>
<dbReference type="AlphaFoldDB" id="A0AAD5VWM2"/>
<evidence type="ECO:0000256" key="8">
    <source>
        <dbReference type="SAM" id="MobiDB-lite"/>
    </source>
</evidence>
<feature type="compositionally biased region" description="Polar residues" evidence="8">
    <location>
        <begin position="790"/>
        <end position="804"/>
    </location>
</feature>
<dbReference type="InterPro" id="IPR001245">
    <property type="entry name" value="Ser-Thr/Tyr_kinase_cat_dom"/>
</dbReference>
<feature type="transmembrane region" description="Helical" evidence="9">
    <location>
        <begin position="106"/>
        <end position="127"/>
    </location>
</feature>
<evidence type="ECO:0000313" key="11">
    <source>
        <dbReference type="EMBL" id="KAJ3570819.1"/>
    </source>
</evidence>
<dbReference type="Pfam" id="PF00069">
    <property type="entry name" value="Pkinase"/>
    <property type="match status" value="1"/>
</dbReference>
<dbReference type="Pfam" id="PF07714">
    <property type="entry name" value="PK_Tyr_Ser-Thr"/>
    <property type="match status" value="1"/>
</dbReference>
<evidence type="ECO:0000313" key="12">
    <source>
        <dbReference type="Proteomes" id="UP001213000"/>
    </source>
</evidence>
<keyword evidence="4 9" id="KW-0812">Transmembrane</keyword>
<dbReference type="PROSITE" id="PS00108">
    <property type="entry name" value="PROTEIN_KINASE_ST"/>
    <property type="match status" value="1"/>
</dbReference>
<proteinExistence type="inferred from homology"/>
<organism evidence="11 12">
    <name type="scientific">Leucocoprinus birnbaumii</name>
    <dbReference type="NCBI Taxonomy" id="56174"/>
    <lineage>
        <taxon>Eukaryota</taxon>
        <taxon>Fungi</taxon>
        <taxon>Dikarya</taxon>
        <taxon>Basidiomycota</taxon>
        <taxon>Agaricomycotina</taxon>
        <taxon>Agaricomycetes</taxon>
        <taxon>Agaricomycetidae</taxon>
        <taxon>Agaricales</taxon>
        <taxon>Agaricineae</taxon>
        <taxon>Agaricaceae</taxon>
        <taxon>Leucocoprinus</taxon>
    </lineage>
</organism>
<dbReference type="InterPro" id="IPR000719">
    <property type="entry name" value="Prot_kinase_dom"/>
</dbReference>
<keyword evidence="5" id="KW-0256">Endoplasmic reticulum</keyword>
<feature type="domain" description="Protein kinase" evidence="10">
    <location>
        <begin position="842"/>
        <end position="1117"/>
    </location>
</feature>
<evidence type="ECO:0000256" key="6">
    <source>
        <dbReference type="ARBA" id="ARBA00022989"/>
    </source>
</evidence>
<dbReference type="GO" id="GO:0006465">
    <property type="term" value="P:signal peptide processing"/>
    <property type="evidence" value="ECO:0007669"/>
    <property type="project" value="InterPro"/>
</dbReference>
<feature type="compositionally biased region" description="Polar residues" evidence="8">
    <location>
        <begin position="7"/>
        <end position="16"/>
    </location>
</feature>
<keyword evidence="6 9" id="KW-1133">Transmembrane helix</keyword>
<dbReference type="InterPro" id="IPR008271">
    <property type="entry name" value="Ser/Thr_kinase_AS"/>
</dbReference>
<keyword evidence="7 9" id="KW-0472">Membrane</keyword>
<feature type="domain" description="Protein kinase" evidence="10">
    <location>
        <begin position="470"/>
        <end position="742"/>
    </location>
</feature>
<feature type="region of interest" description="Disordered" evidence="8">
    <location>
        <begin position="790"/>
        <end position="813"/>
    </location>
</feature>
<comment type="similarity">
    <text evidence="2">Belongs to the SPCS2 family.</text>
</comment>
<dbReference type="Pfam" id="PF06703">
    <property type="entry name" value="SPC25"/>
    <property type="match status" value="1"/>
</dbReference>
<dbReference type="SMART" id="SM00220">
    <property type="entry name" value="S_TKc"/>
    <property type="match status" value="2"/>
</dbReference>
<comment type="subcellular location">
    <subcellularLocation>
        <location evidence="1">Endoplasmic reticulum membrane</location>
        <topology evidence="1">Multi-pass membrane protein</topology>
    </subcellularLocation>
</comment>
<evidence type="ECO:0000256" key="9">
    <source>
        <dbReference type="SAM" id="Phobius"/>
    </source>
</evidence>
<dbReference type="Gene3D" id="1.10.510.10">
    <property type="entry name" value="Transferase(Phosphotransferase) domain 1"/>
    <property type="match status" value="2"/>
</dbReference>
<dbReference type="PROSITE" id="PS50011">
    <property type="entry name" value="PROTEIN_KINASE_DOM"/>
    <property type="match status" value="2"/>
</dbReference>
<dbReference type="InterPro" id="IPR051681">
    <property type="entry name" value="Ser/Thr_Kinases-Pseudokinases"/>
</dbReference>
<accession>A0AAD5VWM2</accession>
<evidence type="ECO:0000256" key="3">
    <source>
        <dbReference type="ARBA" id="ARBA00017057"/>
    </source>
</evidence>
<evidence type="ECO:0000256" key="1">
    <source>
        <dbReference type="ARBA" id="ARBA00004477"/>
    </source>
</evidence>
<reference evidence="11" key="1">
    <citation type="submission" date="2022-07" db="EMBL/GenBank/DDBJ databases">
        <title>Genome Sequence of Leucocoprinus birnbaumii.</title>
        <authorList>
            <person name="Buettner E."/>
        </authorList>
    </citation>
    <scope>NUCLEOTIDE SEQUENCE</scope>
    <source>
        <strain evidence="11">VT141</strain>
    </source>
</reference>
<dbReference type="GO" id="GO:0004674">
    <property type="term" value="F:protein serine/threonine kinase activity"/>
    <property type="evidence" value="ECO:0007669"/>
    <property type="project" value="TreeGrafter"/>
</dbReference>
<dbReference type="InterPro" id="IPR011009">
    <property type="entry name" value="Kinase-like_dom_sf"/>
</dbReference>
<dbReference type="GO" id="GO:0005524">
    <property type="term" value="F:ATP binding"/>
    <property type="evidence" value="ECO:0007669"/>
    <property type="project" value="InterPro"/>
</dbReference>
<comment type="caution">
    <text evidence="11">The sequence shown here is derived from an EMBL/GenBank/DDBJ whole genome shotgun (WGS) entry which is preliminary data.</text>
</comment>
<evidence type="ECO:0000256" key="7">
    <source>
        <dbReference type="ARBA" id="ARBA00023136"/>
    </source>
</evidence>